<name>A0A814DVB8_9BILA</name>
<dbReference type="Proteomes" id="UP000663834">
    <property type="component" value="Unassembled WGS sequence"/>
</dbReference>
<evidence type="ECO:0000313" key="6">
    <source>
        <dbReference type="Proteomes" id="UP000663855"/>
    </source>
</evidence>
<comment type="caution">
    <text evidence="1">The sequence shown here is derived from an EMBL/GenBank/DDBJ whole genome shotgun (WGS) entry which is preliminary data.</text>
</comment>
<reference evidence="1" key="1">
    <citation type="submission" date="2021-02" db="EMBL/GenBank/DDBJ databases">
        <authorList>
            <person name="Nowell W R."/>
        </authorList>
    </citation>
    <scope>NUCLEOTIDE SEQUENCE</scope>
</reference>
<evidence type="ECO:0000313" key="1">
    <source>
        <dbReference type="EMBL" id="CAF0957740.1"/>
    </source>
</evidence>
<dbReference type="EMBL" id="CAJOBJ010004760">
    <property type="protein sequence ID" value="CAF4010475.1"/>
    <property type="molecule type" value="Genomic_DNA"/>
</dbReference>
<dbReference type="EMBL" id="CAJOBI010326083">
    <property type="protein sequence ID" value="CAF5192100.1"/>
    <property type="molecule type" value="Genomic_DNA"/>
</dbReference>
<evidence type="ECO:0000313" key="3">
    <source>
        <dbReference type="EMBL" id="CAF4010475.1"/>
    </source>
</evidence>
<dbReference type="Proteomes" id="UP000681967">
    <property type="component" value="Unassembled WGS sequence"/>
</dbReference>
<dbReference type="Proteomes" id="UP000663855">
    <property type="component" value="Unassembled WGS sequence"/>
</dbReference>
<dbReference type="Proteomes" id="UP000676336">
    <property type="component" value="Unassembled WGS sequence"/>
</dbReference>
<sequence length="105" mass="11750">MAFTRHSHTASVLPSGKILVAGRYYNNESTTWSYLNTSELHGQLTELWTKTGNMTMGLCYHTVTILCNGKAPVTDGYFWIIMAIEWQIIPNCMIHPQGSVQVVAT</sequence>
<dbReference type="InterPro" id="IPR037293">
    <property type="entry name" value="Gal_Oxidase_central_sf"/>
</dbReference>
<protein>
    <submittedName>
        <fullName evidence="1">Uncharacterized protein</fullName>
    </submittedName>
</protein>
<dbReference type="EMBL" id="CAJOBH010103566">
    <property type="protein sequence ID" value="CAF4625418.1"/>
    <property type="molecule type" value="Genomic_DNA"/>
</dbReference>
<dbReference type="EMBL" id="CAJNOV010000021">
    <property type="protein sequence ID" value="CAF0957740.1"/>
    <property type="molecule type" value="Genomic_DNA"/>
</dbReference>
<evidence type="ECO:0000313" key="5">
    <source>
        <dbReference type="EMBL" id="CAF5192100.1"/>
    </source>
</evidence>
<accession>A0A814DVB8</accession>
<proteinExistence type="predicted"/>
<dbReference type="OrthoDB" id="45365at2759"/>
<dbReference type="EMBL" id="CAJNOW010016902">
    <property type="protein sequence ID" value="CAF1653167.1"/>
    <property type="molecule type" value="Genomic_DNA"/>
</dbReference>
<dbReference type="Proteomes" id="UP000681720">
    <property type="component" value="Unassembled WGS sequence"/>
</dbReference>
<dbReference type="SUPFAM" id="SSF117281">
    <property type="entry name" value="Kelch motif"/>
    <property type="match status" value="1"/>
</dbReference>
<evidence type="ECO:0000313" key="4">
    <source>
        <dbReference type="EMBL" id="CAF4625418.1"/>
    </source>
</evidence>
<gene>
    <name evidence="4" type="ORF">BYL167_LOCUS41143</name>
    <name evidence="1" type="ORF">CJN711_LOCUS263</name>
    <name evidence="3" type="ORF">GIL414_LOCUS12279</name>
    <name evidence="2" type="ORF">KQP761_LOCUS30382</name>
    <name evidence="5" type="ORF">SMN809_LOCUS72619</name>
</gene>
<organism evidence="1 6">
    <name type="scientific">Rotaria magnacalcarata</name>
    <dbReference type="NCBI Taxonomy" id="392030"/>
    <lineage>
        <taxon>Eukaryota</taxon>
        <taxon>Metazoa</taxon>
        <taxon>Spiralia</taxon>
        <taxon>Gnathifera</taxon>
        <taxon>Rotifera</taxon>
        <taxon>Eurotatoria</taxon>
        <taxon>Bdelloidea</taxon>
        <taxon>Philodinida</taxon>
        <taxon>Philodinidae</taxon>
        <taxon>Rotaria</taxon>
    </lineage>
</organism>
<dbReference type="Gene3D" id="2.130.10.80">
    <property type="entry name" value="Galactose oxidase/kelch, beta-propeller"/>
    <property type="match status" value="1"/>
</dbReference>
<dbReference type="InterPro" id="IPR015915">
    <property type="entry name" value="Kelch-typ_b-propeller"/>
</dbReference>
<dbReference type="AlphaFoldDB" id="A0A814DVB8"/>
<evidence type="ECO:0000313" key="2">
    <source>
        <dbReference type="EMBL" id="CAF1653167.1"/>
    </source>
</evidence>